<organism evidence="1 2">
    <name type="scientific">[Mycobacterium] stephanolepidis</name>
    <dbReference type="NCBI Taxonomy" id="1520670"/>
    <lineage>
        <taxon>Bacteria</taxon>
        <taxon>Bacillati</taxon>
        <taxon>Actinomycetota</taxon>
        <taxon>Actinomycetes</taxon>
        <taxon>Mycobacteriales</taxon>
        <taxon>Mycobacteriaceae</taxon>
        <taxon>Mycobacteroides</taxon>
    </lineage>
</organism>
<evidence type="ECO:0000313" key="2">
    <source>
        <dbReference type="Proteomes" id="UP000217954"/>
    </source>
</evidence>
<dbReference type="Proteomes" id="UP000217954">
    <property type="component" value="Chromosome"/>
</dbReference>
<name>A0A1Z4EW06_9MYCO</name>
<reference evidence="1 2" key="2">
    <citation type="journal article" date="2017" name="Int. J. Syst. Evol. Microbiol.">
        <title>Mycobacterium stephanolepidis sp. nov., a rapidly growing species related to Mycobacterium chelonae, isolated from marine teleost fish, Stephanolepis cirrhifer.</title>
        <authorList>
            <person name="Fukano H."/>
            <person name="Wada S."/>
            <person name="Kurata O."/>
            <person name="Katayama K."/>
            <person name="Fujiwara N."/>
            <person name="Hoshino Y."/>
        </authorList>
    </citation>
    <scope>NUCLEOTIDE SEQUENCE [LARGE SCALE GENOMIC DNA]</scope>
    <source>
        <strain evidence="1 2">NJB0901</strain>
    </source>
</reference>
<dbReference type="EMBL" id="AP018165">
    <property type="protein sequence ID" value="BAX97129.1"/>
    <property type="molecule type" value="Genomic_DNA"/>
</dbReference>
<reference evidence="2" key="1">
    <citation type="journal article" date="2017" name="Genome Announc.">
        <title>Complete Genome Sequence of Mycobacterium stephanolepidis.</title>
        <authorList>
            <person name="Fukano H."/>
            <person name="Yoshida M."/>
            <person name="Katayama Y."/>
            <person name="Omatsu T."/>
            <person name="Mizutani T."/>
            <person name="Kurata O."/>
            <person name="Wada S."/>
            <person name="Hoshino Y."/>
        </authorList>
    </citation>
    <scope>NUCLEOTIDE SEQUENCE [LARGE SCALE GENOMIC DNA]</scope>
    <source>
        <strain evidence="2">NJB0901</strain>
    </source>
</reference>
<accession>A0A1Z4EW06</accession>
<gene>
    <name evidence="1" type="ORF">MSTE_01812</name>
</gene>
<keyword evidence="2" id="KW-1185">Reference proteome</keyword>
<proteinExistence type="predicted"/>
<dbReference type="AlphaFoldDB" id="A0A1Z4EW06"/>
<sequence>MDCMNATIVDPASRSASSWSATLASLKSRGAPDTDARVIEARQGLAFHRVARAVERERGQLSRAGAERLRSAISEAVTS</sequence>
<evidence type="ECO:0000313" key="1">
    <source>
        <dbReference type="EMBL" id="BAX97129.1"/>
    </source>
</evidence>
<protein>
    <submittedName>
        <fullName evidence="1">Uncharacterized protein</fullName>
    </submittedName>
</protein>
<dbReference type="KEGG" id="mste:MSTE_01812"/>